<sequence>MIKKDPATPSPPSPEYPWRGISPGFHVIHGNLLEDLRDLMVQWISEAPLPPLEPETILVQSNGISQWLKFALAESGVAMGLEITLPARLQWRLYRATPGNEAVPAISPYDKELLVWRILRILPELLPDPAFTELQRFLADPADLLRRYELALRIADLLDQYQVYRADWLSAWQEGRLEGPEVFPEEHHWQARLWQRLCEDMPLELHGTDRATIHQRCLDYLRTCREAPQGLPPRIIAFGMSTLTAPVIEALQAASRFSQVLLFVHNPCRYHWTEIGEPRGILTRQRRRSRPGRDSLQEEDLHFHGHPLLISWGMQGRDYIGLLDSLDETGQSEVFRSPGESCLLHQLQEDIFELRSLEETRERWQDPLSIPDKSLTFHNAHSALREIEILHDNLLEAFEEDPDLEPRDVMVMVPDITSYAPLVSAVFGQHSRDDLRRIPYTISDQTLRDTDPVVSALETLLDISSSRATLEEILGLLETPSLREAFGLNEEDLSILEQWACEAGIRWGIDGAHREQFDIPHRIEQNTWRFGLRRMLLGYATGERSLWQGIAGFEGVAGLEAESLGKLARLIERLDRFRKDISTPRPPQEWSELLRGLLEDFFRPRQPREEETLEALGRALHLWEAACRQGGFQEEIPLTVVRQGWMERLDTPGLTQRFFAGAVNFATLMPMRAVPFKMICLLGMNDKEYPRQQQPLGFDLMQLRGNTRTGDRSRREDDRYLFLEALLSARKRLYISWAGRSIQDNSLRSPSILVSRLRDHLDRGWTSPTPAESPEPSPGVSASLTREYPLQPFSNAYRDPGTELFTYAREWWHPPKEEKPLPSLLFRSGEARTPSLRDLQQLLRLPCQVYFSEGLDVTSFGHDTKELPQEEPFSAIGLDRWHLQQELIEDILLDPGKTPQEHFNRLVLAGKTPVPPFHRSLEEACLADGEDMISRYRQELPSEESDLLPGSIRARITLGRGQVILEEEIFPVFTMDGGLLKRLILTPTRLTNSKGPETERLRREKLLSYWPGHLAANAAGEAMTTTVAGLHTTVTLHPLPPEEACRYLEDLFELWHEATAQPLPATPATAFAWFSLDCSCDSTGSPLWDETLLKRIKTQQKTSLDHEYNQSTRLQRIWSSWQEIWQAPAFAETARRLYFPLYHHTSSQPPAGSPAKSPAKLPAKEKRPR</sequence>
<evidence type="ECO:0000256" key="3">
    <source>
        <dbReference type="ARBA" id="ARBA00022763"/>
    </source>
</evidence>
<dbReference type="InterPro" id="IPR027417">
    <property type="entry name" value="P-loop_NTPase"/>
</dbReference>
<keyword evidence="6 10" id="KW-0269">Exonuclease</keyword>
<comment type="function">
    <text evidence="10">A helicase/nuclease that prepares dsDNA breaks (DSB) for recombinational DNA repair. Binds to DSBs and unwinds DNA via a highly rapid and processive ATP-dependent bidirectional helicase activity. Unwinds dsDNA until it encounters a Chi (crossover hotspot instigator) sequence from the 3' direction. Cuts ssDNA a few nucleotides 3' to the Chi site. The properties and activities of the enzyme are changed at Chi. The Chi-altered holoenzyme produces a long 3'-ssDNA overhang and facilitates RecA-binding to the ssDNA for homologous DNA recombination and repair. Holoenzyme degrades any linearized DNA that is unable to undergo homologous recombination. In the holoenzyme this subunit recognizes the wild-type Chi sequence, and when added to isolated RecB increases its ATP-dependent helicase processivity.</text>
</comment>
<dbReference type="InterPro" id="IPR006697">
    <property type="entry name" value="RecC"/>
</dbReference>
<gene>
    <name evidence="10" type="primary">recC</name>
    <name evidence="13" type="ORF">SAMN05920897_102233</name>
</gene>
<keyword evidence="2 10" id="KW-0547">Nucleotide-binding</keyword>
<dbReference type="HAMAP" id="MF_01486">
    <property type="entry name" value="RecC"/>
    <property type="match status" value="1"/>
</dbReference>
<evidence type="ECO:0000256" key="7">
    <source>
        <dbReference type="ARBA" id="ARBA00022840"/>
    </source>
</evidence>
<keyword evidence="5 10" id="KW-0347">Helicase</keyword>
<comment type="miscellaneous">
    <text evidence="10">In the RecBCD complex, RecB has a slow 3'-5' helicase, an exonuclease activity and loads RecA onto ssDNA, RecD has a fast 5'-3' helicase activity, while RecC stimulates the ATPase and processivity of the RecB helicase and contributes to recognition of the Chi site.</text>
</comment>
<feature type="region of interest" description="Disordered" evidence="11">
    <location>
        <begin position="1146"/>
        <end position="1169"/>
    </location>
</feature>
<proteinExistence type="inferred from homology"/>
<dbReference type="GO" id="GO:0003677">
    <property type="term" value="F:DNA binding"/>
    <property type="evidence" value="ECO:0007669"/>
    <property type="project" value="UniProtKB-UniRule"/>
</dbReference>
<dbReference type="Gene3D" id="3.40.50.300">
    <property type="entry name" value="P-loop containing nucleotide triphosphate hydrolases"/>
    <property type="match status" value="2"/>
</dbReference>
<evidence type="ECO:0000256" key="9">
    <source>
        <dbReference type="ARBA" id="ARBA00023204"/>
    </source>
</evidence>
<dbReference type="STRING" id="159291.SAMN05920897_102233"/>
<dbReference type="PANTHER" id="PTHR30591">
    <property type="entry name" value="RECBCD ENZYME SUBUNIT RECC"/>
    <property type="match status" value="1"/>
</dbReference>
<evidence type="ECO:0000259" key="12">
    <source>
        <dbReference type="Pfam" id="PF17946"/>
    </source>
</evidence>
<comment type="subunit">
    <text evidence="10">Heterotrimer of RecB, RecC and RecD. All subunits contribute to DNA-binding.</text>
</comment>
<dbReference type="InterPro" id="IPR011335">
    <property type="entry name" value="Restrct_endonuc-II-like"/>
</dbReference>
<evidence type="ECO:0000256" key="4">
    <source>
        <dbReference type="ARBA" id="ARBA00022801"/>
    </source>
</evidence>
<keyword evidence="7 10" id="KW-0067">ATP-binding</keyword>
<dbReference type="OrthoDB" id="9762834at2"/>
<dbReference type="Gene3D" id="1.10.10.990">
    <property type="match status" value="1"/>
</dbReference>
<dbReference type="Proteomes" id="UP000186400">
    <property type="component" value="Unassembled WGS sequence"/>
</dbReference>
<evidence type="ECO:0000256" key="8">
    <source>
        <dbReference type="ARBA" id="ARBA00023125"/>
    </source>
</evidence>
<evidence type="ECO:0000256" key="11">
    <source>
        <dbReference type="SAM" id="MobiDB-lite"/>
    </source>
</evidence>
<keyword evidence="4 10" id="KW-0378">Hydrolase</keyword>
<keyword evidence="3 10" id="KW-0227">DNA damage</keyword>
<comment type="similarity">
    <text evidence="10">Belongs to the RecC family.</text>
</comment>
<feature type="domain" description="RecC C-terminal" evidence="12">
    <location>
        <begin position="832"/>
        <end position="1074"/>
    </location>
</feature>
<protein>
    <recommendedName>
        <fullName evidence="10">RecBCD enzyme subunit RecC</fullName>
    </recommendedName>
    <alternativeName>
        <fullName evidence="10">Exonuclease V subunit RecC</fullName>
        <shortName evidence="10">ExoV subunit RecC</shortName>
    </alternativeName>
    <alternativeName>
        <fullName evidence="10">Helicase/nuclease RecBCD subunit RecC</fullName>
    </alternativeName>
</protein>
<keyword evidence="14" id="KW-1185">Reference proteome</keyword>
<feature type="compositionally biased region" description="Low complexity" evidence="11">
    <location>
        <begin position="1146"/>
        <end position="1161"/>
    </location>
</feature>
<dbReference type="Gene3D" id="1.10.10.160">
    <property type="match status" value="1"/>
</dbReference>
<evidence type="ECO:0000256" key="5">
    <source>
        <dbReference type="ARBA" id="ARBA00022806"/>
    </source>
</evidence>
<accession>A0A1N6PCE2</accession>
<dbReference type="GO" id="GO:0000724">
    <property type="term" value="P:double-strand break repair via homologous recombination"/>
    <property type="evidence" value="ECO:0007669"/>
    <property type="project" value="UniProtKB-UniRule"/>
</dbReference>
<dbReference type="Pfam" id="PF04257">
    <property type="entry name" value="Exonuc_V_gamma"/>
    <property type="match status" value="1"/>
</dbReference>
<dbReference type="PIRSF" id="PIRSF000980">
    <property type="entry name" value="RecC"/>
    <property type="match status" value="1"/>
</dbReference>
<reference evidence="13 14" key="1">
    <citation type="submission" date="2017-01" db="EMBL/GenBank/DDBJ databases">
        <authorList>
            <person name="Mah S.A."/>
            <person name="Swanson W.J."/>
            <person name="Moy G.W."/>
            <person name="Vacquier V.D."/>
        </authorList>
    </citation>
    <scope>NUCLEOTIDE SEQUENCE [LARGE SCALE GENOMIC DNA]</scope>
    <source>
        <strain evidence="13 14">ASpG1</strain>
    </source>
</reference>
<dbReference type="PANTHER" id="PTHR30591:SF1">
    <property type="entry name" value="RECBCD ENZYME SUBUNIT RECC"/>
    <property type="match status" value="1"/>
</dbReference>
<keyword evidence="8 10" id="KW-0238">DNA-binding</keyword>
<dbReference type="GO" id="GO:0005524">
    <property type="term" value="F:ATP binding"/>
    <property type="evidence" value="ECO:0007669"/>
    <property type="project" value="UniProtKB-UniRule"/>
</dbReference>
<dbReference type="SUPFAM" id="SSF52540">
    <property type="entry name" value="P-loop containing nucleoside triphosphate hydrolases"/>
    <property type="match status" value="2"/>
</dbReference>
<dbReference type="InterPro" id="IPR041500">
    <property type="entry name" value="RecC_C"/>
</dbReference>
<name>A0A1N6PCE2_9SPIO</name>
<keyword evidence="1 10" id="KW-0540">Nuclease</keyword>
<dbReference type="GO" id="GO:0008854">
    <property type="term" value="F:exodeoxyribonuclease V activity"/>
    <property type="evidence" value="ECO:0007669"/>
    <property type="project" value="InterPro"/>
</dbReference>
<evidence type="ECO:0000313" key="13">
    <source>
        <dbReference type="EMBL" id="SIQ01929.1"/>
    </source>
</evidence>
<dbReference type="InterPro" id="IPR013986">
    <property type="entry name" value="DExx_box_DNA_helicase_dom_sf"/>
</dbReference>
<organism evidence="13 14">
    <name type="scientific">Alkalispirochaeta americana</name>
    <dbReference type="NCBI Taxonomy" id="159291"/>
    <lineage>
        <taxon>Bacteria</taxon>
        <taxon>Pseudomonadati</taxon>
        <taxon>Spirochaetota</taxon>
        <taxon>Spirochaetia</taxon>
        <taxon>Spirochaetales</taxon>
        <taxon>Spirochaetaceae</taxon>
        <taxon>Alkalispirochaeta</taxon>
    </lineage>
</organism>
<dbReference type="SUPFAM" id="SSF52980">
    <property type="entry name" value="Restriction endonuclease-like"/>
    <property type="match status" value="1"/>
</dbReference>
<evidence type="ECO:0000256" key="6">
    <source>
        <dbReference type="ARBA" id="ARBA00022839"/>
    </source>
</evidence>
<dbReference type="NCBIfam" id="TIGR01450">
    <property type="entry name" value="recC"/>
    <property type="match status" value="1"/>
</dbReference>
<evidence type="ECO:0000313" key="14">
    <source>
        <dbReference type="Proteomes" id="UP000186400"/>
    </source>
</evidence>
<dbReference type="RefSeq" id="WP_143559099.1">
    <property type="nucleotide sequence ID" value="NZ_FTMS01000002.1"/>
</dbReference>
<dbReference type="GO" id="GO:0009338">
    <property type="term" value="C:exodeoxyribonuclease V complex"/>
    <property type="evidence" value="ECO:0007669"/>
    <property type="project" value="InterPro"/>
</dbReference>
<keyword evidence="9 10" id="KW-0234">DNA repair</keyword>
<evidence type="ECO:0000256" key="2">
    <source>
        <dbReference type="ARBA" id="ARBA00022741"/>
    </source>
</evidence>
<evidence type="ECO:0000256" key="1">
    <source>
        <dbReference type="ARBA" id="ARBA00022722"/>
    </source>
</evidence>
<dbReference type="EMBL" id="FTMS01000002">
    <property type="protein sequence ID" value="SIQ01929.1"/>
    <property type="molecule type" value="Genomic_DNA"/>
</dbReference>
<evidence type="ECO:0000256" key="10">
    <source>
        <dbReference type="HAMAP-Rule" id="MF_01486"/>
    </source>
</evidence>
<dbReference type="Gene3D" id="3.40.50.10930">
    <property type="match status" value="1"/>
</dbReference>
<feature type="region of interest" description="Disordered" evidence="11">
    <location>
        <begin position="764"/>
        <end position="784"/>
    </location>
</feature>
<dbReference type="Pfam" id="PF17946">
    <property type="entry name" value="RecC_C"/>
    <property type="match status" value="1"/>
</dbReference>
<dbReference type="AlphaFoldDB" id="A0A1N6PCE2"/>
<dbReference type="GO" id="GO:0003678">
    <property type="term" value="F:DNA helicase activity"/>
    <property type="evidence" value="ECO:0007669"/>
    <property type="project" value="UniProtKB-UniRule"/>
</dbReference>